<dbReference type="Proteomes" id="UP000001514">
    <property type="component" value="Unassembled WGS sequence"/>
</dbReference>
<dbReference type="OMA" id="SITCFEP"/>
<protein>
    <recommendedName>
        <fullName evidence="1">Calcium/calmodulin-dependent protein kinase II association-domain domain-containing protein</fullName>
    </recommendedName>
</protein>
<evidence type="ECO:0000313" key="3">
    <source>
        <dbReference type="Proteomes" id="UP000001514"/>
    </source>
</evidence>
<proteinExistence type="predicted"/>
<feature type="non-terminal residue" evidence="2">
    <location>
        <position position="1"/>
    </location>
</feature>
<gene>
    <name evidence="2" type="ORF">SELMODRAFT_450471</name>
</gene>
<dbReference type="InterPro" id="IPR013543">
    <property type="entry name" value="Ca/CaM-dep_prot_kinase-assoc"/>
</dbReference>
<dbReference type="Pfam" id="PF08332">
    <property type="entry name" value="CaMKII_AD"/>
    <property type="match status" value="1"/>
</dbReference>
<dbReference type="eggNOG" id="KOG0033">
    <property type="taxonomic scope" value="Eukaryota"/>
</dbReference>
<keyword evidence="3" id="KW-1185">Reference proteome</keyword>
<dbReference type="AlphaFoldDB" id="D8RCF6"/>
<dbReference type="GO" id="GO:0005516">
    <property type="term" value="F:calmodulin binding"/>
    <property type="evidence" value="ECO:0007669"/>
    <property type="project" value="InterPro"/>
</dbReference>
<sequence length="150" mass="17036">ELLELSEELLRAIDGGDYGTYEKLCDTELTAFEPEAQGMIQTGQLVEGLPFHKFYFDMRQSGNSLQRVSTIAAPKVLLLSGDAALVTYTRLMQAIGTPLAGYVDAYNETRLWKLSKTKADEWAWKHIHFHRSRCPTNAEFYKVSMQQTLL</sequence>
<dbReference type="HOGENOM" id="CLU_000288_71_2_1"/>
<evidence type="ECO:0000259" key="1">
    <source>
        <dbReference type="Pfam" id="PF08332"/>
    </source>
</evidence>
<dbReference type="KEGG" id="smo:SELMODRAFT_450471"/>
<feature type="domain" description="Calcium/calmodulin-dependent protein kinase II association-domain" evidence="1">
    <location>
        <begin position="1"/>
        <end position="134"/>
    </location>
</feature>
<dbReference type="Gene3D" id="3.10.450.50">
    <property type="match status" value="1"/>
</dbReference>
<evidence type="ECO:0000313" key="2">
    <source>
        <dbReference type="EMBL" id="EFJ29845.1"/>
    </source>
</evidence>
<dbReference type="Gramene" id="EFJ29845">
    <property type="protein sequence ID" value="EFJ29845"/>
    <property type="gene ID" value="SELMODRAFT_450471"/>
</dbReference>
<name>D8RCF6_SELML</name>
<organism evidence="3">
    <name type="scientific">Selaginella moellendorffii</name>
    <name type="common">Spikemoss</name>
    <dbReference type="NCBI Taxonomy" id="88036"/>
    <lineage>
        <taxon>Eukaryota</taxon>
        <taxon>Viridiplantae</taxon>
        <taxon>Streptophyta</taxon>
        <taxon>Embryophyta</taxon>
        <taxon>Tracheophyta</taxon>
        <taxon>Lycopodiopsida</taxon>
        <taxon>Selaginellales</taxon>
        <taxon>Selaginellaceae</taxon>
        <taxon>Selaginella</taxon>
    </lineage>
</organism>
<dbReference type="InParanoid" id="D8RCF6"/>
<dbReference type="SUPFAM" id="SSF54427">
    <property type="entry name" value="NTF2-like"/>
    <property type="match status" value="1"/>
</dbReference>
<dbReference type="STRING" id="88036.D8RCF6"/>
<dbReference type="EMBL" id="GL377576">
    <property type="protein sequence ID" value="EFJ29845.1"/>
    <property type="molecule type" value="Genomic_DNA"/>
</dbReference>
<accession>D8RCF6</accession>
<dbReference type="GO" id="GO:0004683">
    <property type="term" value="F:calcium/calmodulin-dependent protein kinase activity"/>
    <property type="evidence" value="ECO:0007669"/>
    <property type="project" value="InterPro"/>
</dbReference>
<dbReference type="InterPro" id="IPR032710">
    <property type="entry name" value="NTF2-like_dom_sf"/>
</dbReference>
<reference evidence="2 3" key="1">
    <citation type="journal article" date="2011" name="Science">
        <title>The Selaginella genome identifies genetic changes associated with the evolution of vascular plants.</title>
        <authorList>
            <person name="Banks J.A."/>
            <person name="Nishiyama T."/>
            <person name="Hasebe M."/>
            <person name="Bowman J.L."/>
            <person name="Gribskov M."/>
            <person name="dePamphilis C."/>
            <person name="Albert V.A."/>
            <person name="Aono N."/>
            <person name="Aoyama T."/>
            <person name="Ambrose B.A."/>
            <person name="Ashton N.W."/>
            <person name="Axtell M.J."/>
            <person name="Barker E."/>
            <person name="Barker M.S."/>
            <person name="Bennetzen J.L."/>
            <person name="Bonawitz N.D."/>
            <person name="Chapple C."/>
            <person name="Cheng C."/>
            <person name="Correa L.G."/>
            <person name="Dacre M."/>
            <person name="DeBarry J."/>
            <person name="Dreyer I."/>
            <person name="Elias M."/>
            <person name="Engstrom E.M."/>
            <person name="Estelle M."/>
            <person name="Feng L."/>
            <person name="Finet C."/>
            <person name="Floyd S.K."/>
            <person name="Frommer W.B."/>
            <person name="Fujita T."/>
            <person name="Gramzow L."/>
            <person name="Gutensohn M."/>
            <person name="Harholt J."/>
            <person name="Hattori M."/>
            <person name="Heyl A."/>
            <person name="Hirai T."/>
            <person name="Hiwatashi Y."/>
            <person name="Ishikawa M."/>
            <person name="Iwata M."/>
            <person name="Karol K.G."/>
            <person name="Koehler B."/>
            <person name="Kolukisaoglu U."/>
            <person name="Kubo M."/>
            <person name="Kurata T."/>
            <person name="Lalonde S."/>
            <person name="Li K."/>
            <person name="Li Y."/>
            <person name="Litt A."/>
            <person name="Lyons E."/>
            <person name="Manning G."/>
            <person name="Maruyama T."/>
            <person name="Michael T.P."/>
            <person name="Mikami K."/>
            <person name="Miyazaki S."/>
            <person name="Morinaga S."/>
            <person name="Murata T."/>
            <person name="Mueller-Roeber B."/>
            <person name="Nelson D.R."/>
            <person name="Obara M."/>
            <person name="Oguri Y."/>
            <person name="Olmstead R.G."/>
            <person name="Onodera N."/>
            <person name="Petersen B.L."/>
            <person name="Pils B."/>
            <person name="Prigge M."/>
            <person name="Rensing S.A."/>
            <person name="Riano-Pachon D.M."/>
            <person name="Roberts A.W."/>
            <person name="Sato Y."/>
            <person name="Scheller H.V."/>
            <person name="Schulz B."/>
            <person name="Schulz C."/>
            <person name="Shakirov E.V."/>
            <person name="Shibagaki N."/>
            <person name="Shinohara N."/>
            <person name="Shippen D.E."/>
            <person name="Soerensen I."/>
            <person name="Sotooka R."/>
            <person name="Sugimoto N."/>
            <person name="Sugita M."/>
            <person name="Sumikawa N."/>
            <person name="Tanurdzic M."/>
            <person name="Theissen G."/>
            <person name="Ulvskov P."/>
            <person name="Wakazuki S."/>
            <person name="Weng J.K."/>
            <person name="Willats W.W."/>
            <person name="Wipf D."/>
            <person name="Wolf P.G."/>
            <person name="Yang L."/>
            <person name="Zimmer A.D."/>
            <person name="Zhu Q."/>
            <person name="Mitros T."/>
            <person name="Hellsten U."/>
            <person name="Loque D."/>
            <person name="Otillar R."/>
            <person name="Salamov A."/>
            <person name="Schmutz J."/>
            <person name="Shapiro H."/>
            <person name="Lindquist E."/>
            <person name="Lucas S."/>
            <person name="Rokhsar D."/>
            <person name="Grigoriev I.V."/>
        </authorList>
    </citation>
    <scope>NUCLEOTIDE SEQUENCE [LARGE SCALE GENOMIC DNA]</scope>
</reference>